<feature type="transmembrane region" description="Helical" evidence="2">
    <location>
        <begin position="29"/>
        <end position="52"/>
    </location>
</feature>
<keyword evidence="2" id="KW-0472">Membrane</keyword>
<dbReference type="Proteomes" id="UP000623467">
    <property type="component" value="Unassembled WGS sequence"/>
</dbReference>
<dbReference type="EMBL" id="JACAZH010000002">
    <property type="protein sequence ID" value="KAF7374791.1"/>
    <property type="molecule type" value="Genomic_DNA"/>
</dbReference>
<keyword evidence="2" id="KW-0812">Transmembrane</keyword>
<dbReference type="AlphaFoldDB" id="A0A8H6ZD99"/>
<protein>
    <recommendedName>
        <fullName evidence="5">Transmembrane protein</fullName>
    </recommendedName>
</protein>
<feature type="region of interest" description="Disordered" evidence="1">
    <location>
        <begin position="1"/>
        <end position="22"/>
    </location>
</feature>
<keyword evidence="4" id="KW-1185">Reference proteome</keyword>
<sequence length="124" mass="12498">MSDQLAGPTASQASVVPESSITNDSNSPLFVAICVIIVVVVFLTVLGGLFSYRRHLKARRTKAAPSADAEKGHGGVGVVNAQSTNVQAGVPAATTTMVSVAPRLVTPGTGIQQSSTGLAGDASH</sequence>
<proteinExistence type="predicted"/>
<evidence type="ECO:0000256" key="2">
    <source>
        <dbReference type="SAM" id="Phobius"/>
    </source>
</evidence>
<keyword evidence="2" id="KW-1133">Transmembrane helix</keyword>
<gene>
    <name evidence="3" type="ORF">MSAN_00364600</name>
</gene>
<name>A0A8H6ZD99_9AGAR</name>
<evidence type="ECO:0008006" key="5">
    <source>
        <dbReference type="Google" id="ProtNLM"/>
    </source>
</evidence>
<organism evidence="3 4">
    <name type="scientific">Mycena sanguinolenta</name>
    <dbReference type="NCBI Taxonomy" id="230812"/>
    <lineage>
        <taxon>Eukaryota</taxon>
        <taxon>Fungi</taxon>
        <taxon>Dikarya</taxon>
        <taxon>Basidiomycota</taxon>
        <taxon>Agaricomycotina</taxon>
        <taxon>Agaricomycetes</taxon>
        <taxon>Agaricomycetidae</taxon>
        <taxon>Agaricales</taxon>
        <taxon>Marasmiineae</taxon>
        <taxon>Mycenaceae</taxon>
        <taxon>Mycena</taxon>
    </lineage>
</organism>
<evidence type="ECO:0000313" key="3">
    <source>
        <dbReference type="EMBL" id="KAF7374791.1"/>
    </source>
</evidence>
<evidence type="ECO:0000256" key="1">
    <source>
        <dbReference type="SAM" id="MobiDB-lite"/>
    </source>
</evidence>
<accession>A0A8H6ZD99</accession>
<comment type="caution">
    <text evidence="3">The sequence shown here is derived from an EMBL/GenBank/DDBJ whole genome shotgun (WGS) entry which is preliminary data.</text>
</comment>
<reference evidence="3" key="1">
    <citation type="submission" date="2020-05" db="EMBL/GenBank/DDBJ databases">
        <title>Mycena genomes resolve the evolution of fungal bioluminescence.</title>
        <authorList>
            <person name="Tsai I.J."/>
        </authorList>
    </citation>
    <scope>NUCLEOTIDE SEQUENCE</scope>
    <source>
        <strain evidence="3">160909Yilan</strain>
    </source>
</reference>
<evidence type="ECO:0000313" key="4">
    <source>
        <dbReference type="Proteomes" id="UP000623467"/>
    </source>
</evidence>